<feature type="transmembrane region" description="Helical" evidence="8">
    <location>
        <begin position="560"/>
        <end position="578"/>
    </location>
</feature>
<feature type="region of interest" description="Disordered" evidence="7">
    <location>
        <begin position="102"/>
        <end position="126"/>
    </location>
</feature>
<dbReference type="Gene3D" id="1.20.1740.10">
    <property type="entry name" value="Amino acid/polyamine transporter I"/>
    <property type="match status" value="1"/>
</dbReference>
<feature type="compositionally biased region" description="Acidic residues" evidence="7">
    <location>
        <begin position="1088"/>
        <end position="1099"/>
    </location>
</feature>
<evidence type="ECO:0000256" key="4">
    <source>
        <dbReference type="ARBA" id="ARBA00022692"/>
    </source>
</evidence>
<feature type="region of interest" description="Disordered" evidence="7">
    <location>
        <begin position="724"/>
        <end position="769"/>
    </location>
</feature>
<accession>A0A6A7AFY0</accession>
<feature type="compositionally biased region" description="Low complexity" evidence="7">
    <location>
        <begin position="1273"/>
        <end position="1294"/>
    </location>
</feature>
<feature type="compositionally biased region" description="Polar residues" evidence="7">
    <location>
        <begin position="1263"/>
        <end position="1272"/>
    </location>
</feature>
<feature type="compositionally biased region" description="Acidic residues" evidence="7">
    <location>
        <begin position="1065"/>
        <end position="1074"/>
    </location>
</feature>
<gene>
    <name evidence="11" type="ORF">CC86DRAFT_340436</name>
</gene>
<sequence length="1381" mass="150575">MADAEVSAQTIRRILPTRTRSNFAARTARDENERLHRRSFAQTSPPADEATPLLIDGNSRQSHDALPSHADVTAAQEADSFLDSVKDWVAWALRFAHSHEGKLSTQHGKRHSANDHSKPRPGAFPRPVGGVEKLGTFAGVFVPVTLNVLSILMFLRFGFILGQAGLVGMMGMLIFGYVINLLTTMSISAIATNGTVRGGGAYYLISRSLGCEFGGSIGIVYYLGSVFNTSLNAVGLVDCLVENFGTREGAMSQWLPQSFWWQFLWATVVLVACTMICLAGSGLFARASNGLLFVLLVAIVSIPLSSAIRAPFADAREKIVFTGLSLDTLRHNLLPHFTKGAAGSAIKGHENFQDLFGILFPATGGILAGASMSGDLKHPSKAIPKGTLYGLGLTFCLYTIVIGALAASISRETLYRNTNVIQLTNISGVVILLGEISTSLFSVLMGIIGSAKLLQALARDRLIPGLSLFGQGTKKADEPIYAICITFMIAQITMFADINQIASFITMTYLMTFLVTNLACFLLKLGSAPNFRPSFHFFNLQTAALGTVVCGATMFFVDGFYASACVALLMAIFVLIHYTTPPKPWGDVSQGLIYHQVRKYLLRLRQEHVKFWRPQILLLVNDPRRQYKLIQFCNSLKKGGLFVLGHVIVTQNFAEAVPEARRQQQSWTKYIDFSRIKAFVNIAISPAVEWGARNLVLGAGLGGMRPNIVIMGFYNLPELREAQPYHHIPSPQPSRPSSKATNHSVSRKAIQASARRRQTGNMQGMLPTDAMKPEDAIGIKSYVTVIEDLVLRVQANVAIGKGFQELDVPSATPNKKTRALNLVGLASIEFEEPSKTYIDLWPIQMSAEIASAGDEPSRKNVLTTNFDTYTLILQLGCILHTVPSWKRMYKLRVCVFVEYETDVEEERERVTSLLKNLRIQAKVLVFWLASGDLKMYEIIVNGRDDGELDQTARDIDYSLEDERWWQDIKRLRQPADLSASQELAQATDILEAITQWPTAAFQHGRQESRPKRFSALQKLLRKAKSRASIGELSEAGVRFGMRSQRLSADLLVDSDSDSAKSSDALNDDADDEGAASDSEAAISGSNFDEYDLDASSDESDSGRLQRPGILSQRATTTTSGAGSSFFSRKLDLRRAIWKSAQSSPKGGSIYQERPTSESVTPLRPHPGAVSSDTAIMKAGRRATKPPSAASSSSQLSSSSRGRAIMHPPPIREQSLPKFTSKPTPRTAVVPEETQGPSIMFVDSPSPATARKKDPIAEAPASPVQPSSSHVSFPNSPMSSAALPPSSPNTASPASGFPAQQAIPLSFNDLPCRAQHLILNELIRQQSEDTAVVFTTLPSPMEGTCDSESESVKYISDLEVLCLGLPPVLLVHSNSMTVTMNL</sequence>
<reference evidence="11" key="1">
    <citation type="journal article" date="2020" name="Stud. Mycol.">
        <title>101 Dothideomycetes genomes: a test case for predicting lifestyles and emergence of pathogens.</title>
        <authorList>
            <person name="Haridas S."/>
            <person name="Albert R."/>
            <person name="Binder M."/>
            <person name="Bloem J."/>
            <person name="Labutti K."/>
            <person name="Salamov A."/>
            <person name="Andreopoulos B."/>
            <person name="Baker S."/>
            <person name="Barry K."/>
            <person name="Bills G."/>
            <person name="Bluhm B."/>
            <person name="Cannon C."/>
            <person name="Castanera R."/>
            <person name="Culley D."/>
            <person name="Daum C."/>
            <person name="Ezra D."/>
            <person name="Gonzalez J."/>
            <person name="Henrissat B."/>
            <person name="Kuo A."/>
            <person name="Liang C."/>
            <person name="Lipzen A."/>
            <person name="Lutzoni F."/>
            <person name="Magnuson J."/>
            <person name="Mondo S."/>
            <person name="Nolan M."/>
            <person name="Ohm R."/>
            <person name="Pangilinan J."/>
            <person name="Park H.-J."/>
            <person name="Ramirez L."/>
            <person name="Alfaro M."/>
            <person name="Sun H."/>
            <person name="Tritt A."/>
            <person name="Yoshinaga Y."/>
            <person name="Zwiers L.-H."/>
            <person name="Turgeon B."/>
            <person name="Goodwin S."/>
            <person name="Spatafora J."/>
            <person name="Crous P."/>
            <person name="Grigoriev I."/>
        </authorList>
    </citation>
    <scope>NUCLEOTIDE SEQUENCE</scope>
    <source>
        <strain evidence="11">CBS 113818</strain>
    </source>
</reference>
<dbReference type="FunFam" id="1.20.1740.10:FF:000013">
    <property type="entry name" value="Solute carrier family 12 member"/>
    <property type="match status" value="1"/>
</dbReference>
<feature type="transmembrane region" description="Helical" evidence="8">
    <location>
        <begin position="388"/>
        <end position="409"/>
    </location>
</feature>
<evidence type="ECO:0000259" key="10">
    <source>
        <dbReference type="Pfam" id="PF03522"/>
    </source>
</evidence>
<feature type="transmembrane region" description="Helical" evidence="8">
    <location>
        <begin position="355"/>
        <end position="376"/>
    </location>
</feature>
<evidence type="ECO:0000256" key="2">
    <source>
        <dbReference type="ARBA" id="ARBA00010593"/>
    </source>
</evidence>
<dbReference type="GO" id="GO:0015379">
    <property type="term" value="F:potassium:chloride symporter activity"/>
    <property type="evidence" value="ECO:0007669"/>
    <property type="project" value="TreeGrafter"/>
</dbReference>
<dbReference type="GO" id="GO:0005774">
    <property type="term" value="C:vacuolar membrane"/>
    <property type="evidence" value="ECO:0007669"/>
    <property type="project" value="TreeGrafter"/>
</dbReference>
<feature type="transmembrane region" description="Helical" evidence="8">
    <location>
        <begin position="502"/>
        <end position="523"/>
    </location>
</feature>
<dbReference type="EMBL" id="MU006217">
    <property type="protein sequence ID" value="KAF2832136.1"/>
    <property type="molecule type" value="Genomic_DNA"/>
</dbReference>
<feature type="transmembrane region" description="Helical" evidence="8">
    <location>
        <begin position="291"/>
        <end position="312"/>
    </location>
</feature>
<keyword evidence="3" id="KW-0813">Transport</keyword>
<dbReference type="InterPro" id="IPR018491">
    <property type="entry name" value="SLC12_C"/>
</dbReference>
<comment type="similarity">
    <text evidence="2">Belongs to the SLC12A transporter family.</text>
</comment>
<feature type="transmembrane region" description="Helical" evidence="8">
    <location>
        <begin position="259"/>
        <end position="284"/>
    </location>
</feature>
<feature type="compositionally biased region" description="Polar residues" evidence="7">
    <location>
        <begin position="735"/>
        <end position="744"/>
    </location>
</feature>
<dbReference type="OrthoDB" id="2020542at2759"/>
<feature type="compositionally biased region" description="Low complexity" evidence="7">
    <location>
        <begin position="1187"/>
        <end position="1199"/>
    </location>
</feature>
<evidence type="ECO:0000256" key="7">
    <source>
        <dbReference type="SAM" id="MobiDB-lite"/>
    </source>
</evidence>
<dbReference type="InterPro" id="IPR004842">
    <property type="entry name" value="SLC12A_fam"/>
</dbReference>
<feature type="domain" description="Amino acid permease/ SLC12A" evidence="9">
    <location>
        <begin position="140"/>
        <end position="617"/>
    </location>
</feature>
<protein>
    <recommendedName>
        <fullName evidence="13">Cation chloride cotransporter</fullName>
    </recommendedName>
</protein>
<evidence type="ECO:0000256" key="8">
    <source>
        <dbReference type="SAM" id="Phobius"/>
    </source>
</evidence>
<dbReference type="GO" id="GO:0055075">
    <property type="term" value="P:potassium ion homeostasis"/>
    <property type="evidence" value="ECO:0007669"/>
    <property type="project" value="TreeGrafter"/>
</dbReference>
<feature type="transmembrane region" description="Helical" evidence="8">
    <location>
        <begin position="535"/>
        <end position="554"/>
    </location>
</feature>
<dbReference type="PANTHER" id="PTHR11827">
    <property type="entry name" value="SOLUTE CARRIER FAMILY 12, CATION COTRANSPORTERS"/>
    <property type="match status" value="1"/>
</dbReference>
<dbReference type="PANTHER" id="PTHR11827:SF72">
    <property type="entry name" value="GH08340P"/>
    <property type="match status" value="1"/>
</dbReference>
<dbReference type="InterPro" id="IPR004841">
    <property type="entry name" value="AA-permease/SLC12A_dom"/>
</dbReference>
<evidence type="ECO:0000313" key="12">
    <source>
        <dbReference type="Proteomes" id="UP000799424"/>
    </source>
</evidence>
<dbReference type="Pfam" id="PF00324">
    <property type="entry name" value="AA_permease"/>
    <property type="match status" value="1"/>
</dbReference>
<evidence type="ECO:0000256" key="5">
    <source>
        <dbReference type="ARBA" id="ARBA00022989"/>
    </source>
</evidence>
<comment type="subcellular location">
    <subcellularLocation>
        <location evidence="1">Membrane</location>
        <topology evidence="1">Multi-pass membrane protein</topology>
    </subcellularLocation>
</comment>
<feature type="transmembrane region" description="Helical" evidence="8">
    <location>
        <begin position="134"/>
        <end position="154"/>
    </location>
</feature>
<feature type="region of interest" description="Disordered" evidence="7">
    <location>
        <begin position="27"/>
        <end position="67"/>
    </location>
</feature>
<feature type="region of interest" description="Disordered" evidence="7">
    <location>
        <begin position="1141"/>
        <end position="1296"/>
    </location>
</feature>
<dbReference type="GO" id="GO:0006884">
    <property type="term" value="P:cell volume homeostasis"/>
    <property type="evidence" value="ECO:0007669"/>
    <property type="project" value="TreeGrafter"/>
</dbReference>
<dbReference type="Proteomes" id="UP000799424">
    <property type="component" value="Unassembled WGS sequence"/>
</dbReference>
<name>A0A6A7AFY0_9PLEO</name>
<evidence type="ECO:0000313" key="11">
    <source>
        <dbReference type="EMBL" id="KAF2832136.1"/>
    </source>
</evidence>
<feature type="transmembrane region" description="Helical" evidence="8">
    <location>
        <begin position="202"/>
        <end position="223"/>
    </location>
</feature>
<evidence type="ECO:0000256" key="6">
    <source>
        <dbReference type="ARBA" id="ARBA00023136"/>
    </source>
</evidence>
<keyword evidence="5 8" id="KW-1133">Transmembrane helix</keyword>
<feature type="compositionally biased region" description="Low complexity" evidence="7">
    <location>
        <begin position="1114"/>
        <end position="1124"/>
    </location>
</feature>
<dbReference type="GO" id="GO:0034486">
    <property type="term" value="P:vacuolar transmembrane transport"/>
    <property type="evidence" value="ECO:0007669"/>
    <property type="project" value="TreeGrafter"/>
</dbReference>
<dbReference type="Pfam" id="PF03522">
    <property type="entry name" value="SLC12"/>
    <property type="match status" value="2"/>
</dbReference>
<keyword evidence="6 8" id="KW-0472">Membrane</keyword>
<dbReference type="GO" id="GO:0055064">
    <property type="term" value="P:chloride ion homeostasis"/>
    <property type="evidence" value="ECO:0007669"/>
    <property type="project" value="TreeGrafter"/>
</dbReference>
<feature type="region of interest" description="Disordered" evidence="7">
    <location>
        <begin position="1056"/>
        <end position="1124"/>
    </location>
</feature>
<keyword evidence="12" id="KW-1185">Reference proteome</keyword>
<feature type="domain" description="SLC12A transporter C-terminal" evidence="10">
    <location>
        <begin position="628"/>
        <end position="714"/>
    </location>
</feature>
<feature type="domain" description="SLC12A transporter C-terminal" evidence="10">
    <location>
        <begin position="1314"/>
        <end position="1377"/>
    </location>
</feature>
<evidence type="ECO:0000256" key="1">
    <source>
        <dbReference type="ARBA" id="ARBA00004141"/>
    </source>
</evidence>
<keyword evidence="4 8" id="KW-0812">Transmembrane</keyword>
<evidence type="ECO:0000256" key="3">
    <source>
        <dbReference type="ARBA" id="ARBA00022448"/>
    </source>
</evidence>
<evidence type="ECO:0008006" key="13">
    <source>
        <dbReference type="Google" id="ProtNLM"/>
    </source>
</evidence>
<evidence type="ECO:0000259" key="9">
    <source>
        <dbReference type="Pfam" id="PF00324"/>
    </source>
</evidence>
<feature type="transmembrane region" description="Helical" evidence="8">
    <location>
        <begin position="429"/>
        <end position="458"/>
    </location>
</feature>
<feature type="transmembrane region" description="Helical" evidence="8">
    <location>
        <begin position="160"/>
        <end position="182"/>
    </location>
</feature>
<feature type="compositionally biased region" description="Low complexity" evidence="7">
    <location>
        <begin position="1075"/>
        <end position="1085"/>
    </location>
</feature>
<organism evidence="11 12">
    <name type="scientific">Ophiobolus disseminans</name>
    <dbReference type="NCBI Taxonomy" id="1469910"/>
    <lineage>
        <taxon>Eukaryota</taxon>
        <taxon>Fungi</taxon>
        <taxon>Dikarya</taxon>
        <taxon>Ascomycota</taxon>
        <taxon>Pezizomycotina</taxon>
        <taxon>Dothideomycetes</taxon>
        <taxon>Pleosporomycetidae</taxon>
        <taxon>Pleosporales</taxon>
        <taxon>Pleosporineae</taxon>
        <taxon>Phaeosphaeriaceae</taxon>
        <taxon>Ophiobolus</taxon>
    </lineage>
</organism>
<proteinExistence type="inferred from homology"/>